<dbReference type="PANTHER" id="PTHR11705:SF145">
    <property type="entry name" value="PEPTIDASE M14 CARBOXYPEPTIDASE A DOMAIN-CONTAINING PROTEIN"/>
    <property type="match status" value="1"/>
</dbReference>
<evidence type="ECO:0000313" key="5">
    <source>
        <dbReference type="EMBL" id="TKB51579.1"/>
    </source>
</evidence>
<keyword evidence="5" id="KW-0121">Carboxypeptidase</keyword>
<protein>
    <submittedName>
        <fullName evidence="5">Carboxypeptidase</fullName>
    </submittedName>
</protein>
<dbReference type="CDD" id="cd06241">
    <property type="entry name" value="M14-like"/>
    <property type="match status" value="1"/>
</dbReference>
<comment type="cofactor">
    <cofactor evidence="1">
        <name>Zn(2+)</name>
        <dbReference type="ChEBI" id="CHEBI:29105"/>
    </cofactor>
</comment>
<dbReference type="OrthoDB" id="9767214at2"/>
<evidence type="ECO:0000313" key="6">
    <source>
        <dbReference type="Proteomes" id="UP000305674"/>
    </source>
</evidence>
<evidence type="ECO:0000259" key="4">
    <source>
        <dbReference type="PROSITE" id="PS52035"/>
    </source>
</evidence>
<gene>
    <name evidence="5" type="ORF">FCL40_03210</name>
</gene>
<keyword evidence="5" id="KW-0378">Hydrolase</keyword>
<dbReference type="AlphaFoldDB" id="A0A4U1BJH2"/>
<dbReference type="SMART" id="SM00631">
    <property type="entry name" value="Zn_pept"/>
    <property type="match status" value="1"/>
</dbReference>
<dbReference type="GO" id="GO:0004181">
    <property type="term" value="F:metallocarboxypeptidase activity"/>
    <property type="evidence" value="ECO:0007669"/>
    <property type="project" value="InterPro"/>
</dbReference>
<evidence type="ECO:0000256" key="2">
    <source>
        <dbReference type="ARBA" id="ARBA00005988"/>
    </source>
</evidence>
<dbReference type="Pfam" id="PF00246">
    <property type="entry name" value="Peptidase_M14"/>
    <property type="match status" value="1"/>
</dbReference>
<dbReference type="EMBL" id="SWCI01000001">
    <property type="protein sequence ID" value="TKB51579.1"/>
    <property type="molecule type" value="Genomic_DNA"/>
</dbReference>
<feature type="domain" description="Peptidase M14" evidence="4">
    <location>
        <begin position="56"/>
        <end position="353"/>
    </location>
</feature>
<sequence length="595" mass="67383">MKHLLTAALLPMAAIAQYLNDPILPPLPQWQGASERLQLSVDDPRATPAERSGLSRNPDYRETRLWLDALVAASDKLHRVSLGTSPQGREIWMVVASKEGTADPARLHANGRPTVLVQAGIHAGEIDGKDAGMMLLRDMVAGGKGALLDRANLLFVPIFNVDGHERRGLYNRVNQRGPEVMGWRTTASNLNRDYAKADTPEMQAMLTAINLWDPLLYIDVHATDGIDYQYDVTYGYNLAVGHSPATYRWLEDTYRPSVDRALTRAGHTPGPLVFALDNTDLSQGLSLWNPSPRYSNGYGDVRHLPTILIENHSLKSFRQRVLGTYVMLEHTLELLADKGEELRRAVEQDRARRPDPVILTWESELQPQGWDFKGIGYTKEISDISGAPVIRWNGQPQLYPDLPVTGRTKPGLQRARPEAYYIPPQWQQVLARLRLHGIQMSRLEQPQTLELSSYTLQHQFADQDYEGRQRVAVTATEHYERHTLEAGTWRIGTDQPLGDLAIQLLEPEATDSLLQWGFFNPIFTRTEYIEQYAVEPMAQKMLESDPALKKAFGQKLAADPNFANNPQARLRWFYENSSYYDSNYQHYPVLRKTNP</sequence>
<comment type="caution">
    <text evidence="5">The sequence shown here is derived from an EMBL/GenBank/DDBJ whole genome shotgun (WGS) entry which is preliminary data.</text>
</comment>
<dbReference type="InterPro" id="IPR000834">
    <property type="entry name" value="Peptidase_M14"/>
</dbReference>
<keyword evidence="6" id="KW-1185">Reference proteome</keyword>
<dbReference type="GO" id="GO:0008270">
    <property type="term" value="F:zinc ion binding"/>
    <property type="evidence" value="ECO:0007669"/>
    <property type="project" value="InterPro"/>
</dbReference>
<keyword evidence="5" id="KW-0645">Protease</keyword>
<proteinExistence type="inferred from homology"/>
<dbReference type="PROSITE" id="PS52035">
    <property type="entry name" value="PEPTIDASE_M14"/>
    <property type="match status" value="1"/>
</dbReference>
<accession>A0A4U1BJH2</accession>
<dbReference type="SUPFAM" id="SSF53187">
    <property type="entry name" value="Zn-dependent exopeptidases"/>
    <property type="match status" value="1"/>
</dbReference>
<feature type="active site" description="Proton donor/acceptor" evidence="3">
    <location>
        <position position="333"/>
    </location>
</feature>
<dbReference type="Proteomes" id="UP000305674">
    <property type="component" value="Unassembled WGS sequence"/>
</dbReference>
<reference evidence="5 6" key="1">
    <citation type="submission" date="2019-04" db="EMBL/GenBank/DDBJ databases">
        <authorList>
            <person name="Hwang J.C."/>
        </authorList>
    </citation>
    <scope>NUCLEOTIDE SEQUENCE [LARGE SCALE GENOMIC DNA]</scope>
    <source>
        <strain evidence="5 6">IMCC35001</strain>
    </source>
</reference>
<dbReference type="PANTHER" id="PTHR11705">
    <property type="entry name" value="PROTEASE FAMILY M14 CARBOXYPEPTIDASE A,B"/>
    <property type="match status" value="1"/>
</dbReference>
<evidence type="ECO:0000256" key="3">
    <source>
        <dbReference type="PROSITE-ProRule" id="PRU01379"/>
    </source>
</evidence>
<evidence type="ECO:0000256" key="1">
    <source>
        <dbReference type="ARBA" id="ARBA00001947"/>
    </source>
</evidence>
<comment type="similarity">
    <text evidence="2 3">Belongs to the peptidase M14 family.</text>
</comment>
<dbReference type="RefSeq" id="WP_136851275.1">
    <property type="nucleotide sequence ID" value="NZ_SWCI01000001.1"/>
</dbReference>
<organism evidence="5 6">
    <name type="scientific">Ferrimonas sediminicola</name>
    <dbReference type="NCBI Taxonomy" id="2569538"/>
    <lineage>
        <taxon>Bacteria</taxon>
        <taxon>Pseudomonadati</taxon>
        <taxon>Pseudomonadota</taxon>
        <taxon>Gammaproteobacteria</taxon>
        <taxon>Alteromonadales</taxon>
        <taxon>Ferrimonadaceae</taxon>
        <taxon>Ferrimonas</taxon>
    </lineage>
</organism>
<dbReference type="GO" id="GO:0006508">
    <property type="term" value="P:proteolysis"/>
    <property type="evidence" value="ECO:0007669"/>
    <property type="project" value="InterPro"/>
</dbReference>
<name>A0A4U1BJH2_9GAMM</name>
<dbReference type="GO" id="GO:0005615">
    <property type="term" value="C:extracellular space"/>
    <property type="evidence" value="ECO:0007669"/>
    <property type="project" value="TreeGrafter"/>
</dbReference>
<dbReference type="Gene3D" id="3.40.630.10">
    <property type="entry name" value="Zn peptidases"/>
    <property type="match status" value="1"/>
</dbReference>